<dbReference type="EMBL" id="OZ035828">
    <property type="protein sequence ID" value="CAL1607586.1"/>
    <property type="molecule type" value="Genomic_DNA"/>
</dbReference>
<proteinExistence type="predicted"/>
<dbReference type="AlphaFoldDB" id="A0AAV2M2M4"/>
<evidence type="ECO:0008006" key="4">
    <source>
        <dbReference type="Google" id="ProtNLM"/>
    </source>
</evidence>
<evidence type="ECO:0000256" key="1">
    <source>
        <dbReference type="SAM" id="Phobius"/>
    </source>
</evidence>
<keyword evidence="1" id="KW-0812">Transmembrane</keyword>
<protein>
    <recommendedName>
        <fullName evidence="4">Secreted protein</fullName>
    </recommendedName>
</protein>
<keyword evidence="1" id="KW-0472">Membrane</keyword>
<evidence type="ECO:0000313" key="3">
    <source>
        <dbReference type="Proteomes" id="UP001497482"/>
    </source>
</evidence>
<evidence type="ECO:0000313" key="2">
    <source>
        <dbReference type="EMBL" id="CAL1607586.1"/>
    </source>
</evidence>
<keyword evidence="3" id="KW-1185">Reference proteome</keyword>
<feature type="transmembrane region" description="Helical" evidence="1">
    <location>
        <begin position="15"/>
        <end position="35"/>
    </location>
</feature>
<organism evidence="2 3">
    <name type="scientific">Knipowitschia caucasica</name>
    <name type="common">Caucasian dwarf goby</name>
    <name type="synonym">Pomatoschistus caucasicus</name>
    <dbReference type="NCBI Taxonomy" id="637954"/>
    <lineage>
        <taxon>Eukaryota</taxon>
        <taxon>Metazoa</taxon>
        <taxon>Chordata</taxon>
        <taxon>Craniata</taxon>
        <taxon>Vertebrata</taxon>
        <taxon>Euteleostomi</taxon>
        <taxon>Actinopterygii</taxon>
        <taxon>Neopterygii</taxon>
        <taxon>Teleostei</taxon>
        <taxon>Neoteleostei</taxon>
        <taxon>Acanthomorphata</taxon>
        <taxon>Gobiaria</taxon>
        <taxon>Gobiiformes</taxon>
        <taxon>Gobioidei</taxon>
        <taxon>Gobiidae</taxon>
        <taxon>Gobiinae</taxon>
        <taxon>Knipowitschia</taxon>
    </lineage>
</organism>
<name>A0AAV2M2M4_KNICA</name>
<accession>A0AAV2M2M4</accession>
<dbReference type="Proteomes" id="UP001497482">
    <property type="component" value="Chromosome 6"/>
</dbReference>
<reference evidence="2 3" key="1">
    <citation type="submission" date="2024-04" db="EMBL/GenBank/DDBJ databases">
        <authorList>
            <person name="Waldvogel A.-M."/>
            <person name="Schoenle A."/>
        </authorList>
    </citation>
    <scope>NUCLEOTIDE SEQUENCE [LARGE SCALE GENOMIC DNA]</scope>
</reference>
<keyword evidence="1" id="KW-1133">Transmembrane helix</keyword>
<sequence>MAKWNAASLRWKGGVPFFSSVSVFCCCVCGVKLVLFPTSQSTVRRIRIKFLTFNFTDEKAPGVQLLRLQRRSHPLCSECPEGTSLGLKWDISEKHCGDPQRLSERGTVRL</sequence>
<gene>
    <name evidence="2" type="ORF">KC01_LOCUS34620</name>
</gene>